<dbReference type="CDD" id="cd02980">
    <property type="entry name" value="TRX_Fd_family"/>
    <property type="match status" value="1"/>
</dbReference>
<evidence type="ECO:0000313" key="1">
    <source>
        <dbReference type="EMBL" id="OCB02180.1"/>
    </source>
</evidence>
<dbReference type="Proteomes" id="UP000093129">
    <property type="component" value="Unassembled WGS sequence"/>
</dbReference>
<dbReference type="RefSeq" id="WP_065413726.1">
    <property type="nucleotide sequence ID" value="NZ_MASQ01000099.1"/>
</dbReference>
<organism evidence="1 2">
    <name type="scientific">Acidithiobacillus ferrivorans</name>
    <dbReference type="NCBI Taxonomy" id="160808"/>
    <lineage>
        <taxon>Bacteria</taxon>
        <taxon>Pseudomonadati</taxon>
        <taxon>Pseudomonadota</taxon>
        <taxon>Acidithiobacillia</taxon>
        <taxon>Acidithiobacillales</taxon>
        <taxon>Acidithiobacillaceae</taxon>
        <taxon>Acidithiobacillus</taxon>
    </lineage>
</organism>
<dbReference type="AlphaFoldDB" id="A0A1B9BWW2"/>
<accession>A0A1B9BWW2</accession>
<gene>
    <name evidence="1" type="ORF">BBC27_14075</name>
</gene>
<protein>
    <submittedName>
        <fullName evidence="1">Ferredoxin</fullName>
    </submittedName>
</protein>
<dbReference type="InterPro" id="IPR036249">
    <property type="entry name" value="Thioredoxin-like_sf"/>
</dbReference>
<proteinExistence type="predicted"/>
<comment type="caution">
    <text evidence="1">The sequence shown here is derived from an EMBL/GenBank/DDBJ whole genome shotgun (WGS) entry which is preliminary data.</text>
</comment>
<dbReference type="Gene3D" id="3.40.30.10">
    <property type="entry name" value="Glutaredoxin"/>
    <property type="match status" value="1"/>
</dbReference>
<evidence type="ECO:0000313" key="2">
    <source>
        <dbReference type="Proteomes" id="UP000093129"/>
    </source>
</evidence>
<sequence length="111" mass="12151">MSKPERHVFVCVQSRPPNHPKGSCGAQGSADLLRAFQDTFEARKLWGRFALTQCGCLGPCGEGPNVLVYPEGILYAGVRQDDIDVIIDEHLIGGTPVTRLYPTPEAWSNEP</sequence>
<name>A0A1B9BWW2_9PROT</name>
<reference evidence="1 2" key="1">
    <citation type="submission" date="2016-07" db="EMBL/GenBank/DDBJ databases">
        <title>Draft genome of a psychrotolerant acidophile Acidithiobacillus ferrivorans strain YL15.</title>
        <authorList>
            <person name="Peng T."/>
            <person name="Ma L."/>
            <person name="Nan M."/>
            <person name="An N."/>
            <person name="Wang M."/>
            <person name="Qiu G."/>
            <person name="Zeng W."/>
        </authorList>
    </citation>
    <scope>NUCLEOTIDE SEQUENCE [LARGE SCALE GENOMIC DNA]</scope>
    <source>
        <strain evidence="1 2">YL15</strain>
    </source>
</reference>
<dbReference type="EMBL" id="MASQ01000099">
    <property type="protein sequence ID" value="OCB02180.1"/>
    <property type="molecule type" value="Genomic_DNA"/>
</dbReference>
<dbReference type="SUPFAM" id="SSF52833">
    <property type="entry name" value="Thioredoxin-like"/>
    <property type="match status" value="1"/>
</dbReference>